<evidence type="ECO:0000256" key="1">
    <source>
        <dbReference type="ARBA" id="ARBA00004127"/>
    </source>
</evidence>
<feature type="transmembrane region" description="Helical" evidence="7">
    <location>
        <begin position="12"/>
        <end position="39"/>
    </location>
</feature>
<evidence type="ECO:0000313" key="10">
    <source>
        <dbReference type="Proteomes" id="UP001597548"/>
    </source>
</evidence>
<dbReference type="Pfam" id="PF22777">
    <property type="entry name" value="VKGC_lumenal_dom"/>
    <property type="match status" value="1"/>
</dbReference>
<dbReference type="EMBL" id="JBHUOS010000002">
    <property type="protein sequence ID" value="MFD2915076.1"/>
    <property type="molecule type" value="Genomic_DNA"/>
</dbReference>
<feature type="transmembrane region" description="Helical" evidence="7">
    <location>
        <begin position="110"/>
        <end position="131"/>
    </location>
</feature>
<dbReference type="InterPro" id="IPR011020">
    <property type="entry name" value="HTTM-like"/>
</dbReference>
<accession>A0ABW5ZRS9</accession>
<gene>
    <name evidence="9" type="ORF">ACFS29_05460</name>
</gene>
<dbReference type="SMART" id="SM00752">
    <property type="entry name" value="HTTM"/>
    <property type="match status" value="1"/>
</dbReference>
<dbReference type="Proteomes" id="UP001597548">
    <property type="component" value="Unassembled WGS sequence"/>
</dbReference>
<dbReference type="InterPro" id="IPR053934">
    <property type="entry name" value="HTTM_dom"/>
</dbReference>
<keyword evidence="5" id="KW-1015">Disulfide bond</keyword>
<keyword evidence="6" id="KW-0456">Lyase</keyword>
<proteinExistence type="predicted"/>
<organism evidence="9 10">
    <name type="scientific">Psychroserpens luteus</name>
    <dbReference type="NCBI Taxonomy" id="1434066"/>
    <lineage>
        <taxon>Bacteria</taxon>
        <taxon>Pseudomonadati</taxon>
        <taxon>Bacteroidota</taxon>
        <taxon>Flavobacteriia</taxon>
        <taxon>Flavobacteriales</taxon>
        <taxon>Flavobacteriaceae</taxon>
        <taxon>Psychroserpens</taxon>
    </lineage>
</organism>
<comment type="subcellular location">
    <subcellularLocation>
        <location evidence="1">Endomembrane system</location>
        <topology evidence="1">Multi-pass membrane protein</topology>
    </subcellularLocation>
</comment>
<protein>
    <submittedName>
        <fullName evidence="9">HTTM domain-containing protein</fullName>
    </submittedName>
</protein>
<feature type="transmembrane region" description="Helical" evidence="7">
    <location>
        <begin position="201"/>
        <end position="223"/>
    </location>
</feature>
<keyword evidence="2 7" id="KW-0812">Transmembrane</keyword>
<dbReference type="Pfam" id="PF05090">
    <property type="entry name" value="HTTM"/>
    <property type="match status" value="1"/>
</dbReference>
<comment type="caution">
    <text evidence="9">The sequence shown here is derived from an EMBL/GenBank/DDBJ whole genome shotgun (WGS) entry which is preliminary data.</text>
</comment>
<keyword evidence="10" id="KW-1185">Reference proteome</keyword>
<evidence type="ECO:0000256" key="3">
    <source>
        <dbReference type="ARBA" id="ARBA00022989"/>
    </source>
</evidence>
<evidence type="ECO:0000256" key="4">
    <source>
        <dbReference type="ARBA" id="ARBA00023136"/>
    </source>
</evidence>
<feature type="transmembrane region" description="Helical" evidence="7">
    <location>
        <begin position="235"/>
        <end position="262"/>
    </location>
</feature>
<name>A0ABW5ZRS9_9FLAO</name>
<dbReference type="InterPro" id="IPR053935">
    <property type="entry name" value="VKGC_lumenal_dom"/>
</dbReference>
<dbReference type="RefSeq" id="WP_194508791.1">
    <property type="nucleotide sequence ID" value="NZ_JADILU010000005.1"/>
</dbReference>
<feature type="transmembrane region" description="Helical" evidence="7">
    <location>
        <begin position="65"/>
        <end position="81"/>
    </location>
</feature>
<sequence length="438" mass="51493">MMNKLLFKHIDNSALIVFRIIFGALIFLESIGAIFTGWIRRTLVEPEFTFNFIGFDFLQTIQGEWMYIHYVIMGICGLFVMVGYKYRISMLTFTLLWATTYFMQKSSYNNHYYFLMILSAIMVFLPANTYASIDVKQNPSIKSISMPNWCRLVFILQLFILYSYASIAKMYPDWLDLTVPELLMKSKKHYFLVGNVLQQKFVHYLVAYGGILFDGLIIPLLLWKRTRKVAFFASIFFHLFNSFIFQVGIFPYLSLAFAVFFFEPKVIQKLFLKRKPLYSEEKIEIPSHATIFKSLFVLYFAIQIALPLRQHFIQDNVLWTEEGHRLSWRMMLRSKSANTSFSIVDKATQVKTQVKLEDYLTKKQIRSVSSKPDVMWQFAQRLKSVYAEKGMDIEVYVKAYVNVNGRPSKPFIDSKVDLANEKWSPFKHHDWILPSNLD</sequence>
<keyword evidence="3 7" id="KW-1133">Transmembrane helix</keyword>
<reference evidence="10" key="1">
    <citation type="journal article" date="2019" name="Int. J. Syst. Evol. Microbiol.">
        <title>The Global Catalogue of Microorganisms (GCM) 10K type strain sequencing project: providing services to taxonomists for standard genome sequencing and annotation.</title>
        <authorList>
            <consortium name="The Broad Institute Genomics Platform"/>
            <consortium name="The Broad Institute Genome Sequencing Center for Infectious Disease"/>
            <person name="Wu L."/>
            <person name="Ma J."/>
        </authorList>
    </citation>
    <scope>NUCLEOTIDE SEQUENCE [LARGE SCALE GENOMIC DNA]</scope>
    <source>
        <strain evidence="10">KCTC 32514</strain>
    </source>
</reference>
<keyword evidence="4 7" id="KW-0472">Membrane</keyword>
<evidence type="ECO:0000256" key="5">
    <source>
        <dbReference type="ARBA" id="ARBA00023157"/>
    </source>
</evidence>
<evidence type="ECO:0000256" key="7">
    <source>
        <dbReference type="SAM" id="Phobius"/>
    </source>
</evidence>
<feature type="transmembrane region" description="Helical" evidence="7">
    <location>
        <begin position="152"/>
        <end position="171"/>
    </location>
</feature>
<dbReference type="PANTHER" id="PTHR12639">
    <property type="entry name" value="VITAMIN K-DEPENDENT GAMMA-CARBOXYLASE"/>
    <property type="match status" value="1"/>
</dbReference>
<evidence type="ECO:0000256" key="2">
    <source>
        <dbReference type="ARBA" id="ARBA00022692"/>
    </source>
</evidence>
<dbReference type="InterPro" id="IPR007782">
    <property type="entry name" value="VKG_COase"/>
</dbReference>
<evidence type="ECO:0000259" key="8">
    <source>
        <dbReference type="SMART" id="SM00752"/>
    </source>
</evidence>
<dbReference type="PANTHER" id="PTHR12639:SF7">
    <property type="entry name" value="HTTM DOMAIN-CONTAINING PROTEIN"/>
    <property type="match status" value="1"/>
</dbReference>
<feature type="domain" description="HTTM-like" evidence="8">
    <location>
        <begin position="7"/>
        <end position="266"/>
    </location>
</feature>
<evidence type="ECO:0000313" key="9">
    <source>
        <dbReference type="EMBL" id="MFD2915076.1"/>
    </source>
</evidence>
<evidence type="ECO:0000256" key="6">
    <source>
        <dbReference type="ARBA" id="ARBA00023239"/>
    </source>
</evidence>